<dbReference type="GeneID" id="17109801"/>
<sequence>MYSGLKFPKKYSEFKQLSSKVVESWLRECENLEHADVEVVPNIGWYGVDYWLRLNIPATGTPFDQAGFFILYYILKHLDSIEDESIDVHLDLTHGLNYLTTLLRDIGPFTATCHAMAKGVDMTLHVYNSEPYPSPRPNNIPRLAIYKVGEQSMSLRTAWTTLLSAIVDLGSRKLELIKPSAGNRLPSSLEETLASARKLYSRTLESVGIYLSSAPLAAYYYSRSFAKAGEEPYLSSLGLLNILIS</sequence>
<dbReference type="RefSeq" id="WP_022541046.1">
    <property type="nucleotide sequence ID" value="NC_022521.1"/>
</dbReference>
<accession>U3T8B4</accession>
<dbReference type="Gene3D" id="3.40.50.10640">
    <property type="entry name" value="SSO1389-like"/>
    <property type="match status" value="1"/>
</dbReference>
<evidence type="ECO:0000313" key="2">
    <source>
        <dbReference type="EMBL" id="BAN89767.1"/>
    </source>
</evidence>
<keyword evidence="3" id="KW-1185">Reference proteome</keyword>
<reference evidence="2 3" key="1">
    <citation type="journal article" date="2013" name="Appl. Environ. Microbiol.">
        <title>Variation of the Virus-Related Elements within Syntenic Genomes of the Hyperthermophilic Archaeon Aeropyrum.</title>
        <authorList>
            <person name="Daifuku T."/>
            <person name="Yoshida T."/>
            <person name="Kitamura T."/>
            <person name="Kawaichi S."/>
            <person name="Inoue T."/>
            <person name="Nomura K."/>
            <person name="Yoshida Y."/>
            <person name="Kuno S."/>
            <person name="Sako Y."/>
        </authorList>
    </citation>
    <scope>NUCLEOTIDE SEQUENCE [LARGE SCALE GENOMIC DNA]</scope>
    <source>
        <strain evidence="2 3">SY1</strain>
    </source>
</reference>
<proteinExistence type="predicted"/>
<dbReference type="AlphaFoldDB" id="U3T8B4"/>
<protein>
    <submittedName>
        <fullName evidence="2">CRISPR-associated protein</fullName>
    </submittedName>
</protein>
<feature type="domain" description="CRISPR system endoribonuclease Csx1 CARF" evidence="1">
    <location>
        <begin position="10"/>
        <end position="131"/>
    </location>
</feature>
<dbReference type="Pfam" id="PF22230">
    <property type="entry name" value="Csx1_CARF"/>
    <property type="match status" value="1"/>
</dbReference>
<gene>
    <name evidence="2" type="ORF">ACAM_0298</name>
</gene>
<evidence type="ECO:0000313" key="3">
    <source>
        <dbReference type="Proteomes" id="UP000016887"/>
    </source>
</evidence>
<dbReference type="InterPro" id="IPR053857">
    <property type="entry name" value="Csx1_CARF"/>
</dbReference>
<dbReference type="EMBL" id="AP012489">
    <property type="protein sequence ID" value="BAN89767.1"/>
    <property type="molecule type" value="Genomic_DNA"/>
</dbReference>
<dbReference type="KEGG" id="acj:ACAM_0298"/>
<evidence type="ECO:0000259" key="1">
    <source>
        <dbReference type="Pfam" id="PF22230"/>
    </source>
</evidence>
<dbReference type="Proteomes" id="UP000016887">
    <property type="component" value="Chromosome"/>
</dbReference>
<dbReference type="SUPFAM" id="SSF160980">
    <property type="entry name" value="SSO1389-like"/>
    <property type="match status" value="1"/>
</dbReference>
<name>U3T8B4_9CREN</name>
<dbReference type="eggNOG" id="arCOG03435">
    <property type="taxonomic scope" value="Archaea"/>
</dbReference>
<organism evidence="2 3">
    <name type="scientific">Aeropyrum camini SY1 = JCM 12091</name>
    <dbReference type="NCBI Taxonomy" id="1198449"/>
    <lineage>
        <taxon>Archaea</taxon>
        <taxon>Thermoproteota</taxon>
        <taxon>Thermoprotei</taxon>
        <taxon>Desulfurococcales</taxon>
        <taxon>Desulfurococcaceae</taxon>
        <taxon>Aeropyrum</taxon>
    </lineage>
</organism>